<evidence type="ECO:0000313" key="2">
    <source>
        <dbReference type="Proteomes" id="UP001631957"/>
    </source>
</evidence>
<dbReference type="EMBL" id="JBJVNI010000012">
    <property type="protein sequence ID" value="MFM9611664.1"/>
    <property type="molecule type" value="Genomic_DNA"/>
</dbReference>
<name>A0ABW9HU71_9ACTN</name>
<dbReference type="Proteomes" id="UP001631957">
    <property type="component" value="Unassembled WGS sequence"/>
</dbReference>
<gene>
    <name evidence="1" type="ORF">ACKI18_23490</name>
</gene>
<protein>
    <recommendedName>
        <fullName evidence="3">Secreted protein</fullName>
    </recommendedName>
</protein>
<evidence type="ECO:0008006" key="3">
    <source>
        <dbReference type="Google" id="ProtNLM"/>
    </source>
</evidence>
<dbReference type="RefSeq" id="WP_409123227.1">
    <property type="nucleotide sequence ID" value="NZ_JBJVNI010000012.1"/>
</dbReference>
<organism evidence="1 2">
    <name type="scientific">Streptomyces niveiscabiei</name>
    <dbReference type="NCBI Taxonomy" id="164115"/>
    <lineage>
        <taxon>Bacteria</taxon>
        <taxon>Bacillati</taxon>
        <taxon>Actinomycetota</taxon>
        <taxon>Actinomycetes</taxon>
        <taxon>Kitasatosporales</taxon>
        <taxon>Streptomycetaceae</taxon>
        <taxon>Streptomyces</taxon>
    </lineage>
</organism>
<sequence length="138" mass="14026">MEYLIGLSVLLIVGAVASVVGLRRGGGTSTADTGLAAEAEANHWVVLLGESMVVPDARQWAEAGEGTGRALSSAMQCHRDARRRLAEAGTAEEYEGVARTAREGLRHVRVARVGLEGGGGMGGVSGGGGGVVPGGWCR</sequence>
<proteinExistence type="predicted"/>
<accession>A0ABW9HU71</accession>
<reference evidence="1 2" key="1">
    <citation type="submission" date="2024-12" db="EMBL/GenBank/DDBJ databases">
        <title>Forecasting of Potato common scab and diversities of Pathogenic streptomyces spp. in china.</title>
        <authorList>
            <person name="Handique U."/>
            <person name="Wu J."/>
        </authorList>
    </citation>
    <scope>NUCLEOTIDE SEQUENCE [LARGE SCALE GENOMIC DNA]</scope>
    <source>
        <strain evidence="1 2">ZRIMU1530</strain>
    </source>
</reference>
<keyword evidence="2" id="KW-1185">Reference proteome</keyword>
<evidence type="ECO:0000313" key="1">
    <source>
        <dbReference type="EMBL" id="MFM9611664.1"/>
    </source>
</evidence>
<comment type="caution">
    <text evidence="1">The sequence shown here is derived from an EMBL/GenBank/DDBJ whole genome shotgun (WGS) entry which is preliminary data.</text>
</comment>